<evidence type="ECO:0000313" key="5">
    <source>
        <dbReference type="EMBL" id="SDJ97173.1"/>
    </source>
</evidence>
<dbReference type="Proteomes" id="UP000198694">
    <property type="component" value="Unassembled WGS sequence"/>
</dbReference>
<dbReference type="InterPro" id="IPR008979">
    <property type="entry name" value="Galactose-bd-like_sf"/>
</dbReference>
<accession>A0A1G8Y3C8</accession>
<feature type="signal peptide" evidence="4">
    <location>
        <begin position="1"/>
        <end position="25"/>
    </location>
</feature>
<evidence type="ECO:0000256" key="3">
    <source>
        <dbReference type="ARBA" id="ARBA00023295"/>
    </source>
</evidence>
<name>A0A1G8Y3C8_9BACI</name>
<dbReference type="GO" id="GO:0045490">
    <property type="term" value="P:pectin catabolic process"/>
    <property type="evidence" value="ECO:0007669"/>
    <property type="project" value="TreeGrafter"/>
</dbReference>
<dbReference type="OrthoDB" id="9768786at2"/>
<dbReference type="InterPro" id="IPR008964">
    <property type="entry name" value="Invasin/intimin_cell_adhesion"/>
</dbReference>
<sequence length="874" mass="95274">MKLGKITSLLLIIAMLLSLAPPVTAQTSQIKIKGGDFTMVPGGFSVLQFTTAEGVSLEEYSWKVSNENVVDVDSQTGRIDALGTGQAVITLNAVDAEGKAYQASSEVTVAAGAAPIVEPIPELQNNNRPDFMMGADVSSLYQIMEADKKFYDLNGQESHLFDVLEENGVNWVRLRVWNDPYDKYGNPYGGGNSNLDTTIALAKQAKQRDMKLFVTFHYSDFWAHPGQQIKPKEWSDLTGDELVNAVSEFTTESLMEMKEAGVYPNMVGIGNETNSDILEQQFNLTSEGYMNPIAVDIFKAGAAAVRNTDPNADDPENKALVSFHLANGNNTWLYNSFASALEKNNVDYDALGASYYPSWHGTYDAVLNNLNNITEKYGKYAFIAETAYPWTIKEDAGDDTPQNFKDGDVSTVGLAASVQGQATALREVINVAAKINNEKGLGAFYWEPAWLPGNTTGWAAPYGTGWEVAGLFDINGYALPSLQTFNLVRGDQSVPQNAGAYAYGWETQVMINKGDSLEMPEKISAVKNNGMMGDTKRTIAKQPVEWNKEDIDDINVHVPGEYIVFGSVAGKQNNAFAHVIIKEDDLAAAAAPTFSLPDGSIVDVVDGDGYSYSTRHLVEGGSYIELKTATPNAGIYFTLDGADPISGTGASKQLVGAPYIKAYDSIRTYAGPIQISQNVHIQAAAKRSGYHYVSGQWGSAKMLLDYSPIVSASYKAVYEYSDDLLSNGGFESGDLNGWKLKTNGDIAEVITAENDVTTAYAGDHAFKFSLAPGDSLNLRQKAKKLPDGIYKLSLYARGDNQTTNQTDMKLSAFTQGKEYSGTVETVKVPEGKMIWRKYSVKNIEVKNGNVEIRFDADTSESYTGYLDHVVLEKY</sequence>
<gene>
    <name evidence="5" type="ORF">SAMN05216243_1377</name>
</gene>
<dbReference type="InterPro" id="IPR017853">
    <property type="entry name" value="GH"/>
</dbReference>
<dbReference type="GO" id="GO:0015926">
    <property type="term" value="F:glucosidase activity"/>
    <property type="evidence" value="ECO:0007669"/>
    <property type="project" value="InterPro"/>
</dbReference>
<protein>
    <recommendedName>
        <fullName evidence="4">Arabinogalactan endo-beta-1,4-galactanase</fullName>
        <ecNumber evidence="4">3.2.1.89</ecNumber>
    </recommendedName>
</protein>
<keyword evidence="6" id="KW-1185">Reference proteome</keyword>
<keyword evidence="4" id="KW-0732">Signal</keyword>
<dbReference type="AlphaFoldDB" id="A0A1G8Y3C8"/>
<dbReference type="Pfam" id="PF07745">
    <property type="entry name" value="Glyco_hydro_53"/>
    <property type="match status" value="1"/>
</dbReference>
<dbReference type="PANTHER" id="PTHR34983">
    <property type="entry name" value="ARABINOGALACTAN ENDO-BETA-1,4-GALACTANASE A"/>
    <property type="match status" value="1"/>
</dbReference>
<comment type="catalytic activity">
    <reaction evidence="4">
        <text>The enzyme specifically hydrolyzes (1-&gt;4)-beta-D-galactosidic linkages in type I arabinogalactans.</text>
        <dbReference type="EC" id="3.2.1.89"/>
    </reaction>
</comment>
<proteinExistence type="inferred from homology"/>
<dbReference type="GO" id="GO:0031218">
    <property type="term" value="F:arabinogalactan endo-1,4-beta-galactosidase activity"/>
    <property type="evidence" value="ECO:0007669"/>
    <property type="project" value="UniProtKB-EC"/>
</dbReference>
<evidence type="ECO:0000313" key="6">
    <source>
        <dbReference type="Proteomes" id="UP000198694"/>
    </source>
</evidence>
<dbReference type="STRING" id="407036.SAMN05216243_1377"/>
<keyword evidence="3 4" id="KW-0326">Glycosidase</keyword>
<dbReference type="Gene3D" id="2.60.120.260">
    <property type="entry name" value="Galactose-binding domain-like"/>
    <property type="match status" value="1"/>
</dbReference>
<dbReference type="EC" id="3.2.1.89" evidence="4"/>
<keyword evidence="2 4" id="KW-0378">Hydrolase</keyword>
<comment type="similarity">
    <text evidence="1 4">Belongs to the glycosyl hydrolase 53 family.</text>
</comment>
<reference evidence="5 6" key="1">
    <citation type="submission" date="2016-10" db="EMBL/GenBank/DDBJ databases">
        <authorList>
            <person name="de Groot N.N."/>
        </authorList>
    </citation>
    <scope>NUCLEOTIDE SEQUENCE [LARGE SCALE GENOMIC DNA]</scope>
    <source>
        <strain evidence="5 6">CGMCC 1.6502</strain>
    </source>
</reference>
<evidence type="ECO:0000256" key="4">
    <source>
        <dbReference type="RuleBase" id="RU361192"/>
    </source>
</evidence>
<organism evidence="5 6">
    <name type="scientific">Sediminibacillus albus</name>
    <dbReference type="NCBI Taxonomy" id="407036"/>
    <lineage>
        <taxon>Bacteria</taxon>
        <taxon>Bacillati</taxon>
        <taxon>Bacillota</taxon>
        <taxon>Bacilli</taxon>
        <taxon>Bacillales</taxon>
        <taxon>Bacillaceae</taxon>
        <taxon>Sediminibacillus</taxon>
    </lineage>
</organism>
<dbReference type="SUPFAM" id="SSF51445">
    <property type="entry name" value="(Trans)glycosidases"/>
    <property type="match status" value="1"/>
</dbReference>
<dbReference type="Gene3D" id="3.20.20.80">
    <property type="entry name" value="Glycosidases"/>
    <property type="match status" value="1"/>
</dbReference>
<evidence type="ECO:0000256" key="1">
    <source>
        <dbReference type="ARBA" id="ARBA00010687"/>
    </source>
</evidence>
<dbReference type="InterPro" id="IPR026876">
    <property type="entry name" value="Fn3_assoc_repeat"/>
</dbReference>
<dbReference type="SUPFAM" id="SSF49785">
    <property type="entry name" value="Galactose-binding domain-like"/>
    <property type="match status" value="1"/>
</dbReference>
<dbReference type="EMBL" id="FNFL01000002">
    <property type="protein sequence ID" value="SDJ97173.1"/>
    <property type="molecule type" value="Genomic_DNA"/>
</dbReference>
<evidence type="ECO:0000256" key="2">
    <source>
        <dbReference type="ARBA" id="ARBA00022801"/>
    </source>
</evidence>
<feature type="chain" id="PRO_5011328939" description="Arabinogalactan endo-beta-1,4-galactanase" evidence="4">
    <location>
        <begin position="26"/>
        <end position="874"/>
    </location>
</feature>
<dbReference type="SUPFAM" id="SSF49373">
    <property type="entry name" value="Invasin/intimin cell-adhesion fragments"/>
    <property type="match status" value="1"/>
</dbReference>
<dbReference type="RefSeq" id="WP_093212433.1">
    <property type="nucleotide sequence ID" value="NZ_FNFL01000002.1"/>
</dbReference>
<dbReference type="PANTHER" id="PTHR34983:SF2">
    <property type="entry name" value="ENDO-BETA-1,4-GALACTANASE"/>
    <property type="match status" value="1"/>
</dbReference>
<dbReference type="Gene3D" id="2.60.40.1080">
    <property type="match status" value="1"/>
</dbReference>
<dbReference type="InterPro" id="IPR011683">
    <property type="entry name" value="Glyco_hydro_53"/>
</dbReference>
<dbReference type="Pfam" id="PF13287">
    <property type="entry name" value="Fn3_assoc"/>
    <property type="match status" value="1"/>
</dbReference>